<gene>
    <name evidence="1" type="ORF">K1T71_004166</name>
</gene>
<sequence length="126" mass="14556">MQVAPSNKDSNEEYTPIIYRIARENNEDYVKQKKRKERRLIRQMVKNVWQDPYHPEICEETCLKAYKQAIGAVPFDPNNLECICPEEKDVETIASCSCDDADVSSDCSSLDLDWEIHFSPPIACQL</sequence>
<keyword evidence="2" id="KW-1185">Reference proteome</keyword>
<name>A0ACC1DB02_9NEOP</name>
<evidence type="ECO:0000313" key="1">
    <source>
        <dbReference type="EMBL" id="KAJ0180762.1"/>
    </source>
</evidence>
<accession>A0ACC1DB02</accession>
<proteinExistence type="predicted"/>
<protein>
    <submittedName>
        <fullName evidence="1">Uncharacterized protein</fullName>
    </submittedName>
</protein>
<dbReference type="Proteomes" id="UP000824533">
    <property type="component" value="Linkage Group LG06"/>
</dbReference>
<organism evidence="1 2">
    <name type="scientific">Dendrolimus kikuchii</name>
    <dbReference type="NCBI Taxonomy" id="765133"/>
    <lineage>
        <taxon>Eukaryota</taxon>
        <taxon>Metazoa</taxon>
        <taxon>Ecdysozoa</taxon>
        <taxon>Arthropoda</taxon>
        <taxon>Hexapoda</taxon>
        <taxon>Insecta</taxon>
        <taxon>Pterygota</taxon>
        <taxon>Neoptera</taxon>
        <taxon>Endopterygota</taxon>
        <taxon>Lepidoptera</taxon>
        <taxon>Glossata</taxon>
        <taxon>Ditrysia</taxon>
        <taxon>Bombycoidea</taxon>
        <taxon>Lasiocampidae</taxon>
        <taxon>Dendrolimus</taxon>
    </lineage>
</organism>
<comment type="caution">
    <text evidence="1">The sequence shown here is derived from an EMBL/GenBank/DDBJ whole genome shotgun (WGS) entry which is preliminary data.</text>
</comment>
<reference evidence="1 2" key="1">
    <citation type="journal article" date="2021" name="Front. Genet.">
        <title>Chromosome-Level Genome Assembly Reveals Significant Gene Expansion in the Toll and IMD Signaling Pathways of Dendrolimus kikuchii.</title>
        <authorList>
            <person name="Zhou J."/>
            <person name="Wu P."/>
            <person name="Xiong Z."/>
            <person name="Liu N."/>
            <person name="Zhao N."/>
            <person name="Ji M."/>
            <person name="Qiu Y."/>
            <person name="Yang B."/>
        </authorList>
    </citation>
    <scope>NUCLEOTIDE SEQUENCE [LARGE SCALE GENOMIC DNA]</scope>
    <source>
        <strain evidence="1">Ann1</strain>
    </source>
</reference>
<evidence type="ECO:0000313" key="2">
    <source>
        <dbReference type="Proteomes" id="UP000824533"/>
    </source>
</evidence>
<dbReference type="EMBL" id="CM034392">
    <property type="protein sequence ID" value="KAJ0180762.1"/>
    <property type="molecule type" value="Genomic_DNA"/>
</dbReference>